<dbReference type="InterPro" id="IPR001611">
    <property type="entry name" value="Leu-rich_rpt"/>
</dbReference>
<feature type="compositionally biased region" description="Basic residues" evidence="6">
    <location>
        <begin position="53"/>
        <end position="63"/>
    </location>
</feature>
<dbReference type="InterPro" id="IPR003591">
    <property type="entry name" value="Leu-rich_rpt_typical-subtyp"/>
</dbReference>
<dbReference type="SMART" id="SM00369">
    <property type="entry name" value="LRR_TYP"/>
    <property type="match status" value="5"/>
</dbReference>
<evidence type="ECO:0000313" key="7">
    <source>
        <dbReference type="EMBL" id="PIK38204.1"/>
    </source>
</evidence>
<dbReference type="SMART" id="SM00365">
    <property type="entry name" value="LRR_SD22"/>
    <property type="match status" value="6"/>
</dbReference>
<evidence type="ECO:0000256" key="3">
    <source>
        <dbReference type="ARBA" id="ARBA00022737"/>
    </source>
</evidence>
<evidence type="ECO:0000256" key="6">
    <source>
        <dbReference type="SAM" id="MobiDB-lite"/>
    </source>
</evidence>
<sequence>MSTRNVDSRPTSVPDELPRNSHHIKTVTSAGGRSFGVRSREHVTDKKSDTRLQGHRSAQRARLHKTDYEHGTNKNSRLNRVENTKETKEDNSGQNAVNNVEVDSDSDHEMCEEIESDRVLFIDQNSTVNLDDGAENAGLISPNDVMFSSGASSCDSVFEVDLHSRALAKIENLSKFTKLKTLDLSCNRISEIENLNQNKELKELKLYDNKISEIKGLESLDDLCHLQLQHNRIRKIGDGLKSKKRLKILRLDSNHLEMIESRELAPLSALVSLDVSFNKLQDISSINTLSVLEEFNASHNRLEVVADIGRCKKLKEVNFSSNKLRDISGLGGVQSLLVLSLADNLLTNNSLKALSKLQCLQYLDCSGNKLCNLSTFPDQFPRLEVLLVARNKLDNIEKLLCLQKCSYLTEIILEDNPVCADDSNYQTFKQDLASSLESLEMVDRFHVKKQRGGLGHVPIMRPMSAALALSTRQVENQLQHVQSSLSTFEADLSSSFADLRASMSFLPSEVIKDKTDHSSSDSSVHRGVKSTPPPSITPTTPRPSSRCGSRQRIAEAQAYAAHHF</sequence>
<dbReference type="Gene3D" id="3.80.10.10">
    <property type="entry name" value="Ribonuclease Inhibitor"/>
    <property type="match status" value="3"/>
</dbReference>
<feature type="compositionally biased region" description="Polar residues" evidence="6">
    <location>
        <begin position="1"/>
        <end position="11"/>
    </location>
</feature>
<evidence type="ECO:0000256" key="2">
    <source>
        <dbReference type="ARBA" id="ARBA00022614"/>
    </source>
</evidence>
<name>A0A2G8JR06_STIJA</name>
<comment type="subcellular location">
    <subcellularLocation>
        <location evidence="1">Nucleus</location>
    </subcellularLocation>
</comment>
<evidence type="ECO:0000256" key="1">
    <source>
        <dbReference type="ARBA" id="ARBA00004123"/>
    </source>
</evidence>
<dbReference type="EMBL" id="MRZV01001388">
    <property type="protein sequence ID" value="PIK38204.1"/>
    <property type="molecule type" value="Genomic_DNA"/>
</dbReference>
<keyword evidence="8" id="KW-1185">Reference proteome</keyword>
<dbReference type="Pfam" id="PF00560">
    <property type="entry name" value="LRR_1"/>
    <property type="match status" value="1"/>
</dbReference>
<evidence type="ECO:0008006" key="9">
    <source>
        <dbReference type="Google" id="ProtNLM"/>
    </source>
</evidence>
<reference evidence="7 8" key="1">
    <citation type="journal article" date="2017" name="PLoS Biol.">
        <title>The sea cucumber genome provides insights into morphological evolution and visceral regeneration.</title>
        <authorList>
            <person name="Zhang X."/>
            <person name="Sun L."/>
            <person name="Yuan J."/>
            <person name="Sun Y."/>
            <person name="Gao Y."/>
            <person name="Zhang L."/>
            <person name="Li S."/>
            <person name="Dai H."/>
            <person name="Hamel J.F."/>
            <person name="Liu C."/>
            <person name="Yu Y."/>
            <person name="Liu S."/>
            <person name="Lin W."/>
            <person name="Guo K."/>
            <person name="Jin S."/>
            <person name="Xu P."/>
            <person name="Storey K.B."/>
            <person name="Huan P."/>
            <person name="Zhang T."/>
            <person name="Zhou Y."/>
            <person name="Zhang J."/>
            <person name="Lin C."/>
            <person name="Li X."/>
            <person name="Xing L."/>
            <person name="Huo D."/>
            <person name="Sun M."/>
            <person name="Wang L."/>
            <person name="Mercier A."/>
            <person name="Li F."/>
            <person name="Yang H."/>
            <person name="Xiang J."/>
        </authorList>
    </citation>
    <scope>NUCLEOTIDE SEQUENCE [LARGE SCALE GENOMIC DNA]</scope>
    <source>
        <strain evidence="7">Shaxun</strain>
        <tissue evidence="7">Muscle</tissue>
    </source>
</reference>
<feature type="compositionally biased region" description="Basic and acidic residues" evidence="6">
    <location>
        <begin position="79"/>
        <end position="91"/>
    </location>
</feature>
<evidence type="ECO:0000256" key="5">
    <source>
        <dbReference type="ARBA" id="ARBA00023460"/>
    </source>
</evidence>
<feature type="region of interest" description="Disordered" evidence="6">
    <location>
        <begin position="1"/>
        <end position="105"/>
    </location>
</feature>
<dbReference type="AlphaFoldDB" id="A0A2G8JR06"/>
<dbReference type="SUPFAM" id="SSF52058">
    <property type="entry name" value="L domain-like"/>
    <property type="match status" value="1"/>
</dbReference>
<dbReference type="PANTHER" id="PTHR45973:SF23">
    <property type="entry name" value="PROTEIN PHOSPHATASE 1 REGULATORY SUBUNIT 7"/>
    <property type="match status" value="1"/>
</dbReference>
<dbReference type="GO" id="GO:0005634">
    <property type="term" value="C:nucleus"/>
    <property type="evidence" value="ECO:0007669"/>
    <property type="project" value="UniProtKB-SubCell"/>
</dbReference>
<dbReference type="InterPro" id="IPR032675">
    <property type="entry name" value="LRR_dom_sf"/>
</dbReference>
<proteinExistence type="inferred from homology"/>
<keyword evidence="3" id="KW-0677">Repeat</keyword>
<dbReference type="Proteomes" id="UP000230750">
    <property type="component" value="Unassembled WGS sequence"/>
</dbReference>
<feature type="compositionally biased region" description="Basic and acidic residues" evidence="6">
    <location>
        <begin position="38"/>
        <end position="52"/>
    </location>
</feature>
<comment type="caution">
    <text evidence="7">The sequence shown here is derived from an EMBL/GenBank/DDBJ whole genome shotgun (WGS) entry which is preliminary data.</text>
</comment>
<organism evidence="7 8">
    <name type="scientific">Stichopus japonicus</name>
    <name type="common">Sea cucumber</name>
    <dbReference type="NCBI Taxonomy" id="307972"/>
    <lineage>
        <taxon>Eukaryota</taxon>
        <taxon>Metazoa</taxon>
        <taxon>Echinodermata</taxon>
        <taxon>Eleutherozoa</taxon>
        <taxon>Echinozoa</taxon>
        <taxon>Holothuroidea</taxon>
        <taxon>Aspidochirotacea</taxon>
        <taxon>Aspidochirotida</taxon>
        <taxon>Stichopodidae</taxon>
        <taxon>Apostichopus</taxon>
    </lineage>
</organism>
<keyword evidence="2" id="KW-0433">Leucine-rich repeat</keyword>
<evidence type="ECO:0000256" key="4">
    <source>
        <dbReference type="ARBA" id="ARBA00023242"/>
    </source>
</evidence>
<protein>
    <recommendedName>
        <fullName evidence="9">Protein phosphatase 1 regulatory subunit 7</fullName>
    </recommendedName>
</protein>
<gene>
    <name evidence="7" type="ORF">BSL78_24957</name>
</gene>
<comment type="similarity">
    <text evidence="5">Belongs to the SDS22 family.</text>
</comment>
<dbReference type="PANTHER" id="PTHR45973">
    <property type="entry name" value="PROTEIN PHOSPHATASE 1 REGULATORY SUBUNIT SDS22-RELATED"/>
    <property type="match status" value="1"/>
</dbReference>
<dbReference type="OrthoDB" id="1574204at2759"/>
<accession>A0A2G8JR06</accession>
<keyword evidence="4" id="KW-0539">Nucleus</keyword>
<dbReference type="InterPro" id="IPR050576">
    <property type="entry name" value="Cilia_flagella_integrity"/>
</dbReference>
<feature type="compositionally biased region" description="Low complexity" evidence="6">
    <location>
        <begin position="537"/>
        <end position="546"/>
    </location>
</feature>
<feature type="region of interest" description="Disordered" evidence="6">
    <location>
        <begin position="512"/>
        <end position="549"/>
    </location>
</feature>
<dbReference type="PROSITE" id="PS51450">
    <property type="entry name" value="LRR"/>
    <property type="match status" value="5"/>
</dbReference>
<evidence type="ECO:0000313" key="8">
    <source>
        <dbReference type="Proteomes" id="UP000230750"/>
    </source>
</evidence>
<dbReference type="Pfam" id="PF13855">
    <property type="entry name" value="LRR_8"/>
    <property type="match status" value="1"/>
</dbReference>
<dbReference type="STRING" id="307972.A0A2G8JR06"/>